<dbReference type="GO" id="GO:0045444">
    <property type="term" value="P:fat cell differentiation"/>
    <property type="evidence" value="ECO:0007669"/>
    <property type="project" value="TreeGrafter"/>
</dbReference>
<dbReference type="PANTHER" id="PTHR15976">
    <property type="entry name" value="CONSTITUTIVE COACTIVATOR OF PEROXISOME PROLIFERATOR-ACTIVATED RECEPTOR GAMMA"/>
    <property type="match status" value="1"/>
</dbReference>
<dbReference type="InterPro" id="IPR026784">
    <property type="entry name" value="Coact_PPARg"/>
</dbReference>
<feature type="region of interest" description="Disordered" evidence="1">
    <location>
        <begin position="362"/>
        <end position="397"/>
    </location>
</feature>
<reference evidence="3" key="2">
    <citation type="submission" date="2017-08" db="EMBL/GenBank/DDBJ databases">
        <title>Improved genome assembly and annotation for the rock pigeon (Columba livia).</title>
        <authorList>
            <person name="Holt C."/>
            <person name="Campbell M."/>
            <person name="Edelman N."/>
            <person name="Keays D."/>
            <person name="Kapusta A."/>
            <person name="Domyan E."/>
            <person name="Suh A."/>
            <person name="Carleton J."/>
            <person name="Warren W."/>
            <person name="Yandell M."/>
            <person name="Gilbert M.T."/>
            <person name="Shapiro M.D."/>
        </authorList>
    </citation>
    <scope>NUCLEOTIDE SEQUENCE</scope>
    <source>
        <tissue evidence="3">Blood</tissue>
    </source>
</reference>
<reference evidence="3 4" key="1">
    <citation type="journal article" date="2013" name="Science">
        <title>Genomic diversity and evolution of the head crest in the rock pigeon.</title>
        <authorList>
            <person name="Shapiro M.D."/>
            <person name="Kronenberg Z."/>
            <person name="Li C."/>
            <person name="Domyan E.T."/>
            <person name="Pan H."/>
            <person name="Campbell M."/>
            <person name="Tan H."/>
            <person name="Huff C.D."/>
            <person name="Hu H."/>
            <person name="Vickrey A.I."/>
            <person name="Nielsen S.C."/>
            <person name="Stringham S.A."/>
            <person name="Hu H."/>
            <person name="Willerslev E."/>
            <person name="Gilbert M.T."/>
            <person name="Yandell M."/>
            <person name="Zhang G."/>
            <person name="Wang J."/>
        </authorList>
    </citation>
    <scope>NUCLEOTIDE SEQUENCE [LARGE SCALE GENOMIC DNA]</scope>
    <source>
        <tissue evidence="3">Blood</tissue>
    </source>
</reference>
<dbReference type="GO" id="GO:0005634">
    <property type="term" value="C:nucleus"/>
    <property type="evidence" value="ECO:0007669"/>
    <property type="project" value="TreeGrafter"/>
</dbReference>
<dbReference type="PANTHER" id="PTHR15976:SF17">
    <property type="entry name" value="CONSTITUTIVE COACTIVATOR OF PEROXISOME PROLIFERATOR-ACTIVATED RECEPTOR GAMMA"/>
    <property type="match status" value="1"/>
</dbReference>
<organism evidence="3 4">
    <name type="scientific">Columba livia</name>
    <name type="common">Rock dove</name>
    <dbReference type="NCBI Taxonomy" id="8932"/>
    <lineage>
        <taxon>Eukaryota</taxon>
        <taxon>Metazoa</taxon>
        <taxon>Chordata</taxon>
        <taxon>Craniata</taxon>
        <taxon>Vertebrata</taxon>
        <taxon>Euteleostomi</taxon>
        <taxon>Archelosauria</taxon>
        <taxon>Archosauria</taxon>
        <taxon>Dinosauria</taxon>
        <taxon>Saurischia</taxon>
        <taxon>Theropoda</taxon>
        <taxon>Coelurosauria</taxon>
        <taxon>Aves</taxon>
        <taxon>Neognathae</taxon>
        <taxon>Neoaves</taxon>
        <taxon>Columbimorphae</taxon>
        <taxon>Columbiformes</taxon>
        <taxon>Columbidae</taxon>
        <taxon>Columba</taxon>
    </lineage>
</organism>
<dbReference type="Proteomes" id="UP000053872">
    <property type="component" value="Unassembled WGS sequence"/>
</dbReference>
<evidence type="ECO:0000313" key="4">
    <source>
        <dbReference type="Proteomes" id="UP000053872"/>
    </source>
</evidence>
<evidence type="ECO:0000256" key="1">
    <source>
        <dbReference type="SAM" id="MobiDB-lite"/>
    </source>
</evidence>
<dbReference type="EMBL" id="AKCR02000002">
    <property type="protein sequence ID" value="PKK33514.1"/>
    <property type="molecule type" value="Genomic_DNA"/>
</dbReference>
<evidence type="ECO:0000313" key="2">
    <source>
        <dbReference type="EMBL" id="PKK33513.1"/>
    </source>
</evidence>
<proteinExistence type="predicted"/>
<dbReference type="AlphaFoldDB" id="A0A2I0MV13"/>
<comment type="caution">
    <text evidence="3">The sequence shown here is derived from an EMBL/GenBank/DDBJ whole genome shotgun (WGS) entry which is preliminary data.</text>
</comment>
<protein>
    <submittedName>
        <fullName evidence="3">Family with sequence similarity 120B, transcript variant X4</fullName>
    </submittedName>
    <submittedName>
        <fullName evidence="2">Family with sequence similarity 120B, transcript variant X5</fullName>
    </submittedName>
</protein>
<gene>
    <name evidence="3" type="primary">FAM120B</name>
    <name evidence="3" type="ORF">A306_00000583</name>
</gene>
<accession>A0A2I0MV13</accession>
<name>A0A2I0MV13_COLLI</name>
<sequence>MLPLGSDKTLLSQGVESYILPGQHSPWILPNITNCQMFPLQQQTAMCQDKEIFQLAKEQHIQSENYTIFNILSNGEIKCSNSLEDECDREIPGQALIYRPARQHIYSVLLESGKDGDYPVVKEWFVYFGNPLRQPELIKPVQPSIPGGTPSLKTLWFAKGPDVEKQRYRTFLACFHLQDEMEELQALEAPLAAFCCLLAYLMMQVSSLSLEDLNAFVALILCLKGKSAAQLAGLQLAQVDSRAVHLGAVIVRGLTTLLMANSACGFPFRMDDLMPWEVFDGKLFQEKYQRSHRGCSMEELLEGNESLYTPFQNLKSFICKVCMAKKRIIQSRPRGNGFFTGTRQREYNPRFQQTHRSSFVPPYHNQMRGFSRRNHQPQGREYGSGHPDYRRRFHLPP</sequence>
<dbReference type="EMBL" id="AKCR02000002">
    <property type="protein sequence ID" value="PKK33513.1"/>
    <property type="molecule type" value="Genomic_DNA"/>
</dbReference>
<keyword evidence="4" id="KW-1185">Reference proteome</keyword>
<dbReference type="GO" id="GO:0035357">
    <property type="term" value="P:peroxisome proliferator activated receptor signaling pathway"/>
    <property type="evidence" value="ECO:0007669"/>
    <property type="project" value="TreeGrafter"/>
</dbReference>
<evidence type="ECO:0000313" key="3">
    <source>
        <dbReference type="EMBL" id="PKK33514.1"/>
    </source>
</evidence>